<accession>A0A1L8DPB3</accession>
<proteinExistence type="inferred from homology"/>
<evidence type="ECO:0000256" key="5">
    <source>
        <dbReference type="ARBA" id="ARBA00023157"/>
    </source>
</evidence>
<evidence type="ECO:0000256" key="6">
    <source>
        <dbReference type="SAM" id="MobiDB-lite"/>
    </source>
</evidence>
<dbReference type="Gene3D" id="2.30.90.10">
    <property type="entry name" value="Heparin-binding Growth Factor, Midkine, Chain A- C-terminal Domain"/>
    <property type="match status" value="2"/>
</dbReference>
<evidence type="ECO:0000256" key="2">
    <source>
        <dbReference type="ARBA" id="ARBA00005403"/>
    </source>
</evidence>
<evidence type="ECO:0000256" key="4">
    <source>
        <dbReference type="ARBA" id="ARBA00022729"/>
    </source>
</evidence>
<feature type="region of interest" description="Disordered" evidence="6">
    <location>
        <begin position="41"/>
        <end position="87"/>
    </location>
</feature>
<evidence type="ECO:0000256" key="1">
    <source>
        <dbReference type="ARBA" id="ARBA00004613"/>
    </source>
</evidence>
<dbReference type="PANTHER" id="PTHR21050:SF1">
    <property type="entry name" value="MIDKINE AND PLEIOTROPHIN 1, ISOFORM A-RELATED"/>
    <property type="match status" value="1"/>
</dbReference>
<feature type="compositionally biased region" description="Basic and acidic residues" evidence="6">
    <location>
        <begin position="44"/>
        <end position="53"/>
    </location>
</feature>
<dbReference type="GO" id="GO:0008083">
    <property type="term" value="F:growth factor activity"/>
    <property type="evidence" value="ECO:0007669"/>
    <property type="project" value="InterPro"/>
</dbReference>
<feature type="compositionally biased region" description="Basic and acidic residues" evidence="6">
    <location>
        <begin position="74"/>
        <end position="87"/>
    </location>
</feature>
<keyword evidence="5" id="KW-1015">Disulfide bond</keyword>
<dbReference type="AlphaFoldDB" id="A0A1L8DPB3"/>
<feature type="chain" id="PRO_5009875525" evidence="7">
    <location>
        <begin position="24"/>
        <end position="207"/>
    </location>
</feature>
<keyword evidence="3" id="KW-0964">Secreted</keyword>
<dbReference type="FunFam" id="2.30.90.10:FF:000001">
    <property type="entry name" value="Pleiotrophin"/>
    <property type="match status" value="1"/>
</dbReference>
<comment type="similarity">
    <text evidence="2">Belongs to the pleiotrophin family.</text>
</comment>
<evidence type="ECO:0000313" key="9">
    <source>
        <dbReference type="EMBL" id="JAV08214.1"/>
    </source>
</evidence>
<feature type="region of interest" description="Disordered" evidence="6">
    <location>
        <begin position="172"/>
        <end position="207"/>
    </location>
</feature>
<dbReference type="GO" id="GO:0008201">
    <property type="term" value="F:heparin binding"/>
    <property type="evidence" value="ECO:0007669"/>
    <property type="project" value="TreeGrafter"/>
</dbReference>
<feature type="compositionally biased region" description="Basic and acidic residues" evidence="6">
    <location>
        <begin position="187"/>
        <end position="207"/>
    </location>
</feature>
<evidence type="ECO:0000259" key="8">
    <source>
        <dbReference type="Pfam" id="PF01091"/>
    </source>
</evidence>
<evidence type="ECO:0000256" key="3">
    <source>
        <dbReference type="ARBA" id="ARBA00022525"/>
    </source>
</evidence>
<dbReference type="InterPro" id="IPR020090">
    <property type="entry name" value="PTN/MK_C_dom"/>
</dbReference>
<sequence>MNFFLICCLAVASLSIFPTKTQCAPEKRDLEPSVGEIWQEDDHEVLIRNERGTKNGSSGGIASGKRGNPMKLSKKQEKQKDHLSNEKQMRSCRYAKSAWTECDPKTNQRSRTLTLKKGEDGCVQTRTIQKKCKKACRYEKGAWSECIGGKMSRSDKLKATSDAACESTRLVNKNCNPGKNSKGGAEGGKKEQRQKNIKDKAGRKGRV</sequence>
<organism evidence="9">
    <name type="scientific">Nyssomyia neivai</name>
    <dbReference type="NCBI Taxonomy" id="330878"/>
    <lineage>
        <taxon>Eukaryota</taxon>
        <taxon>Metazoa</taxon>
        <taxon>Ecdysozoa</taxon>
        <taxon>Arthropoda</taxon>
        <taxon>Hexapoda</taxon>
        <taxon>Insecta</taxon>
        <taxon>Pterygota</taxon>
        <taxon>Neoptera</taxon>
        <taxon>Endopterygota</taxon>
        <taxon>Diptera</taxon>
        <taxon>Nematocera</taxon>
        <taxon>Psychodoidea</taxon>
        <taxon>Psychodidae</taxon>
        <taxon>Nyssomyia</taxon>
    </lineage>
</organism>
<dbReference type="GO" id="GO:0005576">
    <property type="term" value="C:extracellular region"/>
    <property type="evidence" value="ECO:0007669"/>
    <property type="project" value="UniProtKB-SubCell"/>
</dbReference>
<protein>
    <submittedName>
        <fullName evidence="9">Putative conserved secreted protein</fullName>
    </submittedName>
</protein>
<dbReference type="GO" id="GO:0048332">
    <property type="term" value="P:mesoderm morphogenesis"/>
    <property type="evidence" value="ECO:0007669"/>
    <property type="project" value="TreeGrafter"/>
</dbReference>
<dbReference type="InterPro" id="IPR038130">
    <property type="entry name" value="PTN/MK_C_dom_sf"/>
</dbReference>
<evidence type="ECO:0000256" key="7">
    <source>
        <dbReference type="SAM" id="SignalP"/>
    </source>
</evidence>
<dbReference type="EMBL" id="GFDF01005870">
    <property type="protein sequence ID" value="JAV08214.1"/>
    <property type="molecule type" value="Transcribed_RNA"/>
</dbReference>
<feature type="signal peptide" evidence="7">
    <location>
        <begin position="1"/>
        <end position="23"/>
    </location>
</feature>
<feature type="domain" description="Pleiotrophin/Midkine C-terminal" evidence="8">
    <location>
        <begin position="91"/>
        <end position="134"/>
    </location>
</feature>
<comment type="subcellular location">
    <subcellularLocation>
        <location evidence="1">Secreted</location>
    </subcellularLocation>
</comment>
<reference evidence="9" key="1">
    <citation type="submission" date="2016-12" db="EMBL/GenBank/DDBJ databases">
        <title>An insight into the sialome and mialome of the sand fly, Nyssomyia neivai.</title>
        <authorList>
            <person name="Sebastian V."/>
            <person name="Goulart T.M."/>
            <person name="Oliveira W."/>
            <person name="Calvo E."/>
            <person name="Oliveira L.F."/>
            <person name="Pinto M.C."/>
            <person name="Rosselino A.M."/>
            <person name="Ribeiro J.M."/>
        </authorList>
    </citation>
    <scope>NUCLEOTIDE SEQUENCE</scope>
</reference>
<name>A0A1L8DPB3_9DIPT</name>
<dbReference type="PANTHER" id="PTHR21050">
    <property type="entry name" value="MIDKINE AND PLEIOTROPHIN 1, ISOFORM A-RELATED"/>
    <property type="match status" value="1"/>
</dbReference>
<keyword evidence="4 7" id="KW-0732">Signal</keyword>
<dbReference type="Pfam" id="PF01091">
    <property type="entry name" value="PTN_MK_C"/>
    <property type="match status" value="1"/>
</dbReference>